<dbReference type="PANTHER" id="PTHR22916">
    <property type="entry name" value="GLYCOSYLTRANSFERASE"/>
    <property type="match status" value="1"/>
</dbReference>
<protein>
    <submittedName>
        <fullName evidence="6">Glycosyl transferase family 2</fullName>
    </submittedName>
</protein>
<evidence type="ECO:0000259" key="5">
    <source>
        <dbReference type="Pfam" id="PF22181"/>
    </source>
</evidence>
<dbReference type="RefSeq" id="WP_093653970.1">
    <property type="nucleotide sequence ID" value="NZ_FNHI01000007.1"/>
</dbReference>
<feature type="domain" description="Glycosyltransferase 2-like" evidence="4">
    <location>
        <begin position="7"/>
        <end position="140"/>
    </location>
</feature>
<keyword evidence="7" id="KW-1185">Reference proteome</keyword>
<dbReference type="AlphaFoldDB" id="A0A1G9SH89"/>
<dbReference type="GO" id="GO:0016757">
    <property type="term" value="F:glycosyltransferase activity"/>
    <property type="evidence" value="ECO:0007669"/>
    <property type="project" value="UniProtKB-KW"/>
</dbReference>
<dbReference type="InterPro" id="IPR001173">
    <property type="entry name" value="Glyco_trans_2-like"/>
</dbReference>
<keyword evidence="2 6" id="KW-0808">Transferase</keyword>
<feature type="region of interest" description="Disordered" evidence="3">
    <location>
        <begin position="414"/>
        <end position="446"/>
    </location>
</feature>
<dbReference type="Proteomes" id="UP000199063">
    <property type="component" value="Unassembled WGS sequence"/>
</dbReference>
<dbReference type="EMBL" id="FNHI01000007">
    <property type="protein sequence ID" value="SDM34858.1"/>
    <property type="molecule type" value="Genomic_DNA"/>
</dbReference>
<gene>
    <name evidence="6" type="ORF">SAMN05444921_10739</name>
</gene>
<evidence type="ECO:0000256" key="2">
    <source>
        <dbReference type="ARBA" id="ARBA00022679"/>
    </source>
</evidence>
<proteinExistence type="predicted"/>
<keyword evidence="1" id="KW-0328">Glycosyltransferase</keyword>
<feature type="domain" description="TarS/TarP linker" evidence="5">
    <location>
        <begin position="231"/>
        <end position="318"/>
    </location>
</feature>
<evidence type="ECO:0000256" key="3">
    <source>
        <dbReference type="SAM" id="MobiDB-lite"/>
    </source>
</evidence>
<name>A0A1G9SH89_9ACTN</name>
<dbReference type="SUPFAM" id="SSF53448">
    <property type="entry name" value="Nucleotide-diphospho-sugar transferases"/>
    <property type="match status" value="1"/>
</dbReference>
<dbReference type="STRING" id="1196353.SAMN05444921_10739"/>
<organism evidence="6 7">
    <name type="scientific">Streptomyces wuyuanensis</name>
    <dbReference type="NCBI Taxonomy" id="1196353"/>
    <lineage>
        <taxon>Bacteria</taxon>
        <taxon>Bacillati</taxon>
        <taxon>Actinomycetota</taxon>
        <taxon>Actinomycetes</taxon>
        <taxon>Kitasatosporales</taxon>
        <taxon>Streptomycetaceae</taxon>
        <taxon>Streptomyces</taxon>
    </lineage>
</organism>
<dbReference type="Pfam" id="PF00535">
    <property type="entry name" value="Glycos_transf_2"/>
    <property type="match status" value="1"/>
</dbReference>
<dbReference type="InterPro" id="IPR054028">
    <property type="entry name" value="TarS/TarP_linker"/>
</dbReference>
<evidence type="ECO:0000313" key="6">
    <source>
        <dbReference type="EMBL" id="SDM34858.1"/>
    </source>
</evidence>
<evidence type="ECO:0000256" key="1">
    <source>
        <dbReference type="ARBA" id="ARBA00022676"/>
    </source>
</evidence>
<dbReference type="GeneID" id="40829774"/>
<evidence type="ECO:0000313" key="7">
    <source>
        <dbReference type="Proteomes" id="UP000199063"/>
    </source>
</evidence>
<sequence>MTTPDVTVVVAVYNTMPYLTECLESLVNQSIGVDRLEVVAVDDGSTDDSGRELDRFAERYPGTVKVIHQANSGGPAAPSNRALEVATGRYVYFIGSDDYLGTDALKRMVACADKHDSDVVVGKMVGTNGRYVHQALYKKSDPDVSLYDSALPFTLANTKLFRRDLVERHKLRFPEDLPVGSDQPFTIEACVRARKISVLADYTYYYAVKRGDASNITYRADHLARLRCTAEIMKFTAGLIEAGPQRDAVFKRHFTWELAKLVQDDFPALDRETQIQVCAGIAGLADEYFTESLRDSMDVKRRVRIALAQRGAVTELIRAIEEEAAQGAPPLLLEDGRAFVRYPGFRDPELGLPDRLYEVIGESVPRQLADGTGLVSARWEQQGQELSVSLSVRVPVTGETDRAVIRLANKAMPKSADKPGARRLPVGTELPAPAGDLSRTTTDDGTGTVLTARIPVKPVRAKLGVRAYLDVAGSTYEVPVRTLDRPLPLARRWREKVPYRVSANANAKGRLVITTAPLWESSSSGERSRLRHLMSRVKRKLTR</sequence>
<dbReference type="OrthoDB" id="2676521at2"/>
<dbReference type="Gene3D" id="3.90.550.10">
    <property type="entry name" value="Spore Coat Polysaccharide Biosynthesis Protein SpsA, Chain A"/>
    <property type="match status" value="1"/>
</dbReference>
<dbReference type="PANTHER" id="PTHR22916:SF51">
    <property type="entry name" value="GLYCOSYLTRANSFERASE EPSH-RELATED"/>
    <property type="match status" value="1"/>
</dbReference>
<dbReference type="CDD" id="cd00761">
    <property type="entry name" value="Glyco_tranf_GTA_type"/>
    <property type="match status" value="1"/>
</dbReference>
<accession>A0A1G9SH89</accession>
<reference evidence="7" key="1">
    <citation type="submission" date="2016-10" db="EMBL/GenBank/DDBJ databases">
        <authorList>
            <person name="Varghese N."/>
            <person name="Submissions S."/>
        </authorList>
    </citation>
    <scope>NUCLEOTIDE SEQUENCE [LARGE SCALE GENOMIC DNA]</scope>
    <source>
        <strain evidence="7">CGMCC 4.7042</strain>
    </source>
</reference>
<evidence type="ECO:0000259" key="4">
    <source>
        <dbReference type="Pfam" id="PF00535"/>
    </source>
</evidence>
<dbReference type="InterPro" id="IPR029044">
    <property type="entry name" value="Nucleotide-diphossugar_trans"/>
</dbReference>
<dbReference type="Pfam" id="PF22181">
    <property type="entry name" value="TarS_linker"/>
    <property type="match status" value="1"/>
</dbReference>